<dbReference type="Gene3D" id="1.10.3210.10">
    <property type="entry name" value="Hypothetical protein af1432"/>
    <property type="match status" value="1"/>
</dbReference>
<feature type="coiled-coil region" evidence="1">
    <location>
        <begin position="83"/>
        <end position="117"/>
    </location>
</feature>
<evidence type="ECO:0000256" key="1">
    <source>
        <dbReference type="SAM" id="Coils"/>
    </source>
</evidence>
<dbReference type="InterPro" id="IPR021812">
    <property type="entry name" value="DUF3391"/>
</dbReference>
<dbReference type="InterPro" id="IPR006675">
    <property type="entry name" value="HDIG_dom"/>
</dbReference>
<feature type="domain" description="HD-GYP" evidence="2">
    <location>
        <begin position="145"/>
        <end position="338"/>
    </location>
</feature>
<dbReference type="NCBIfam" id="TIGR00277">
    <property type="entry name" value="HDIG"/>
    <property type="match status" value="1"/>
</dbReference>
<comment type="caution">
    <text evidence="3">The sequence shown here is derived from an EMBL/GenBank/DDBJ whole genome shotgun (WGS) entry which is preliminary data.</text>
</comment>
<organism evidence="3 4">
    <name type="scientific">Shewanella jiangmenensis</name>
    <dbReference type="NCBI Taxonomy" id="2837387"/>
    <lineage>
        <taxon>Bacteria</taxon>
        <taxon>Pseudomonadati</taxon>
        <taxon>Pseudomonadota</taxon>
        <taxon>Gammaproteobacteria</taxon>
        <taxon>Alteromonadales</taxon>
        <taxon>Shewanellaceae</taxon>
        <taxon>Shewanella</taxon>
    </lineage>
</organism>
<keyword evidence="4" id="KW-1185">Reference proteome</keyword>
<dbReference type="Proteomes" id="UP001195903">
    <property type="component" value="Unassembled WGS sequence"/>
</dbReference>
<gene>
    <name evidence="3" type="ORF">KJI95_14490</name>
</gene>
<dbReference type="CDD" id="cd00077">
    <property type="entry name" value="HDc"/>
    <property type="match status" value="1"/>
</dbReference>
<evidence type="ECO:0000259" key="2">
    <source>
        <dbReference type="PROSITE" id="PS51832"/>
    </source>
</evidence>
<dbReference type="InterPro" id="IPR003607">
    <property type="entry name" value="HD/PDEase_dom"/>
</dbReference>
<evidence type="ECO:0000313" key="4">
    <source>
        <dbReference type="Proteomes" id="UP001195903"/>
    </source>
</evidence>
<dbReference type="SMART" id="SM00471">
    <property type="entry name" value="HDc"/>
    <property type="match status" value="1"/>
</dbReference>
<dbReference type="RefSeq" id="WP_214507901.1">
    <property type="nucleotide sequence ID" value="NZ_JAHEPS010000005.1"/>
</dbReference>
<dbReference type="SUPFAM" id="SSF109604">
    <property type="entry name" value="HD-domain/PDEase-like"/>
    <property type="match status" value="1"/>
</dbReference>
<dbReference type="Pfam" id="PF13487">
    <property type="entry name" value="HD_5"/>
    <property type="match status" value="1"/>
</dbReference>
<proteinExistence type="predicted"/>
<dbReference type="PANTHER" id="PTHR43155:SF2">
    <property type="entry name" value="CYCLIC DI-GMP PHOSPHODIESTERASE PA4108"/>
    <property type="match status" value="1"/>
</dbReference>
<reference evidence="3 4" key="1">
    <citation type="submission" date="2021-05" db="EMBL/GenBank/DDBJ databases">
        <title>Shewanella sp. JM162201.</title>
        <authorList>
            <person name="Xu S."/>
            <person name="Li A."/>
        </authorList>
    </citation>
    <scope>NUCLEOTIDE SEQUENCE [LARGE SCALE GENOMIC DNA]</scope>
    <source>
        <strain evidence="3 4">JM162201</strain>
    </source>
</reference>
<evidence type="ECO:0000313" key="3">
    <source>
        <dbReference type="EMBL" id="MBT1445719.1"/>
    </source>
</evidence>
<name>A0ABS5V5I1_9GAMM</name>
<dbReference type="InterPro" id="IPR037522">
    <property type="entry name" value="HD_GYP_dom"/>
</dbReference>
<dbReference type="Pfam" id="PF11871">
    <property type="entry name" value="DUF3391"/>
    <property type="match status" value="1"/>
</dbReference>
<accession>A0ABS5V5I1</accession>
<dbReference type="PROSITE" id="PS51832">
    <property type="entry name" value="HD_GYP"/>
    <property type="match status" value="1"/>
</dbReference>
<sequence>MSKTFKVNVNQLQVGNFVRLPVAWKDHPFLFNSFRLKQDDQIQLIRSLGIEHVFVDMDKSDVPPLPATEAETTNTETNLSPLRESLNEKKQEQIEQLKKMRRELGKTEQEFDRSLAKMRNLISKLRNRPLNAVQEAEELIQDIATQLFSSDNLVLHLMGDAKKDEGIYYHSLNVSVLCMLLAKELGWDKQDVETIGLGALFHDVGKLRVPAQILKKAPPLTPPELNFIKQHPNFGADLLRLAESFPERAMAVIINHHEFLDGSGYPKGLKQHELCNLSQLIGVINEYDNLCHPDHNGAKARTPYAALAYLFKHYKGKLNQEFIGKLVRMLGIYPPGSIVELSSGQFGIVMAVNLSKLLLPRIMVYDALVPKDQAPIIDLESEGLSIVRCLPPAALPEKIFNYLNPRERVTYFFGQEGKS</sequence>
<dbReference type="PANTHER" id="PTHR43155">
    <property type="entry name" value="CYCLIC DI-GMP PHOSPHODIESTERASE PA4108-RELATED"/>
    <property type="match status" value="1"/>
</dbReference>
<dbReference type="EMBL" id="JAHEPS010000005">
    <property type="protein sequence ID" value="MBT1445719.1"/>
    <property type="molecule type" value="Genomic_DNA"/>
</dbReference>
<protein>
    <submittedName>
        <fullName evidence="3">DUF3391 domain-containing protein</fullName>
    </submittedName>
</protein>
<keyword evidence="1" id="KW-0175">Coiled coil</keyword>